<reference evidence="2 3" key="1">
    <citation type="submission" date="2016-08" db="EMBL/GenBank/DDBJ databases">
        <title>Genomes of anaerobic fungi encode conserved fungal cellulosomes for biomass hydrolysis.</title>
        <authorList>
            <consortium name="DOE Joint Genome Institute"/>
            <person name="Haitjema C.H."/>
            <person name="Gilmore S.P."/>
            <person name="Henske J.K."/>
            <person name="Solomon K.V."/>
            <person name="De Groot R."/>
            <person name="Kuo A."/>
            <person name="Mondo S.J."/>
            <person name="Salamov A.A."/>
            <person name="Labutti K."/>
            <person name="Zhao Z."/>
            <person name="Chiniquy J."/>
            <person name="Barry K."/>
            <person name="Brewer H.M."/>
            <person name="Purvine S.O."/>
            <person name="Wright A.T."/>
            <person name="Boxma B."/>
            <person name="Van Alen T."/>
            <person name="Hackstein J.H."/>
            <person name="Baker S.E."/>
            <person name="Grigoriev I.V."/>
            <person name="O'Malley M.A."/>
        </authorList>
    </citation>
    <scope>NUCLEOTIDE SEQUENCE [LARGE SCALE GENOMIC DNA]</scope>
    <source>
        <strain evidence="3">finn</strain>
    </source>
</reference>
<accession>A0A1Y1VGX3</accession>
<feature type="region of interest" description="Disordered" evidence="1">
    <location>
        <begin position="1"/>
        <end position="24"/>
    </location>
</feature>
<proteinExistence type="predicted"/>
<sequence length="569" mass="60849">MHAIAPNPITSTPSSGHSQSAITTTSTLSTINSINSSLLPNQTLPTTTSLSLSSKNSLSSIATSLGLNNPSFLATATKNSPGNILNGSTKDTSNTLSSTSNLNKINLNQSTSKDSIIIPASASRDSTNSAMMNFNDINNLKRLLKMTSGTSTSTVNTTSTTATPNTNSKLSDSMSIEALQSSDQLLQKMQQLLTLENTIQKVERSDYTINDIMNSDSFYSQIQSLVDLKKMQLEQLLKKAKPTNSTNSNVSSTTATTTSLFNTSSTNNMNTTPTTSTTNISNNLIDVTKLQELLNQNKGQNQEQVLKQLLQLVNSQNPNSSDASVNNFTDRMDQDITTSSLNASSLLTTMNSLADPAMSTITPSTVNAGFGYDGSFNDSIIMSDYITPVSNQPSSGASSMNLNNSPITNKKSLLGDADDGMKIDSEDPATSKTIMNNYLNLSFGTTTAGQELTLSNIAKTKMPSLVNPPFHLPGITTLDSTSNSSISDDSNHNIGSSTTDYNYLISLSGNQPTTTTAAETLTTQESTENATTSAANNNLLSNPLVREHMDFFSEHDLFNSINYSFIDDY</sequence>
<comment type="caution">
    <text evidence="2">The sequence shown here is derived from an EMBL/GenBank/DDBJ whole genome shotgun (WGS) entry which is preliminary data.</text>
</comment>
<feature type="compositionally biased region" description="Polar residues" evidence="1">
    <location>
        <begin position="8"/>
        <end position="21"/>
    </location>
</feature>
<dbReference type="Proteomes" id="UP000193719">
    <property type="component" value="Unassembled WGS sequence"/>
</dbReference>
<dbReference type="STRING" id="1754191.A0A1Y1VGX3"/>
<evidence type="ECO:0000313" key="2">
    <source>
        <dbReference type="EMBL" id="ORX55985.1"/>
    </source>
</evidence>
<gene>
    <name evidence="2" type="ORF">BCR36DRAFT_175222</name>
</gene>
<evidence type="ECO:0000313" key="3">
    <source>
        <dbReference type="Proteomes" id="UP000193719"/>
    </source>
</evidence>
<feature type="compositionally biased region" description="Low complexity" evidence="1">
    <location>
        <begin position="243"/>
        <end position="277"/>
    </location>
</feature>
<organism evidence="2 3">
    <name type="scientific">Piromyces finnis</name>
    <dbReference type="NCBI Taxonomy" id="1754191"/>
    <lineage>
        <taxon>Eukaryota</taxon>
        <taxon>Fungi</taxon>
        <taxon>Fungi incertae sedis</taxon>
        <taxon>Chytridiomycota</taxon>
        <taxon>Chytridiomycota incertae sedis</taxon>
        <taxon>Neocallimastigomycetes</taxon>
        <taxon>Neocallimastigales</taxon>
        <taxon>Neocallimastigaceae</taxon>
        <taxon>Piromyces</taxon>
    </lineage>
</organism>
<name>A0A1Y1VGX3_9FUNG</name>
<protein>
    <submittedName>
        <fullName evidence="2">Uncharacterized protein</fullName>
    </submittedName>
</protein>
<feature type="region of interest" description="Disordered" evidence="1">
    <location>
        <begin position="240"/>
        <end position="277"/>
    </location>
</feature>
<keyword evidence="3" id="KW-1185">Reference proteome</keyword>
<dbReference type="AlphaFoldDB" id="A0A1Y1VGX3"/>
<evidence type="ECO:0000256" key="1">
    <source>
        <dbReference type="SAM" id="MobiDB-lite"/>
    </source>
</evidence>
<reference evidence="2 3" key="2">
    <citation type="submission" date="2016-08" db="EMBL/GenBank/DDBJ databases">
        <title>Pervasive Adenine N6-methylation of Active Genes in Fungi.</title>
        <authorList>
            <consortium name="DOE Joint Genome Institute"/>
            <person name="Mondo S.J."/>
            <person name="Dannebaum R.O."/>
            <person name="Kuo R.C."/>
            <person name="Labutti K."/>
            <person name="Haridas S."/>
            <person name="Kuo A."/>
            <person name="Salamov A."/>
            <person name="Ahrendt S.R."/>
            <person name="Lipzen A."/>
            <person name="Sullivan W."/>
            <person name="Andreopoulos W.B."/>
            <person name="Clum A."/>
            <person name="Lindquist E."/>
            <person name="Daum C."/>
            <person name="Ramamoorthy G.K."/>
            <person name="Gryganskyi A."/>
            <person name="Culley D."/>
            <person name="Magnuson J.K."/>
            <person name="James T.Y."/>
            <person name="O'Malley M.A."/>
            <person name="Stajich J.E."/>
            <person name="Spatafora J.W."/>
            <person name="Visel A."/>
            <person name="Grigoriev I.V."/>
        </authorList>
    </citation>
    <scope>NUCLEOTIDE SEQUENCE [LARGE SCALE GENOMIC DNA]</scope>
    <source>
        <strain evidence="3">finn</strain>
    </source>
</reference>
<dbReference type="EMBL" id="MCFH01000008">
    <property type="protein sequence ID" value="ORX55985.1"/>
    <property type="molecule type" value="Genomic_DNA"/>
</dbReference>